<accession>A0A9Q0LJ33</accession>
<evidence type="ECO:0000313" key="2">
    <source>
        <dbReference type="EMBL" id="KAJ5073762.1"/>
    </source>
</evidence>
<feature type="domain" description="AMMECR1" evidence="1">
    <location>
        <begin position="1"/>
        <end position="190"/>
    </location>
</feature>
<dbReference type="Gene3D" id="3.30.700.20">
    <property type="entry name" value="Hypothetical protein ph0010, domain 1"/>
    <property type="match status" value="1"/>
</dbReference>
<dbReference type="NCBIfam" id="TIGR00296">
    <property type="entry name" value="TIGR00296 family protein"/>
    <property type="match status" value="1"/>
</dbReference>
<organism evidence="2 3">
    <name type="scientific">Anaeramoeba ignava</name>
    <name type="common">Anaerobic marine amoeba</name>
    <dbReference type="NCBI Taxonomy" id="1746090"/>
    <lineage>
        <taxon>Eukaryota</taxon>
        <taxon>Metamonada</taxon>
        <taxon>Anaeramoebidae</taxon>
        <taxon>Anaeramoeba</taxon>
    </lineage>
</organism>
<comment type="caution">
    <text evidence="2">The sequence shown here is derived from an EMBL/GenBank/DDBJ whole genome shotgun (WGS) entry which is preliminary data.</text>
</comment>
<dbReference type="Gene3D" id="3.30.1490.150">
    <property type="entry name" value="Hypothetical protein ph0010, domain 2"/>
    <property type="match status" value="1"/>
</dbReference>
<dbReference type="InterPro" id="IPR023473">
    <property type="entry name" value="AMMECR1"/>
</dbReference>
<dbReference type="PROSITE" id="PS51112">
    <property type="entry name" value="AMMECR1"/>
    <property type="match status" value="1"/>
</dbReference>
<dbReference type="InterPro" id="IPR027485">
    <property type="entry name" value="AMMECR1_N"/>
</dbReference>
<keyword evidence="3" id="KW-1185">Reference proteome</keyword>
<dbReference type="OrthoDB" id="24630at2759"/>
<proteinExistence type="predicted"/>
<dbReference type="Pfam" id="PF01871">
    <property type="entry name" value="AMMECR1"/>
    <property type="match status" value="1"/>
</dbReference>
<dbReference type="OMA" id="LFITWNK"/>
<dbReference type="Proteomes" id="UP001149090">
    <property type="component" value="Unassembled WGS sequence"/>
</dbReference>
<dbReference type="SUPFAM" id="SSF143447">
    <property type="entry name" value="AMMECR1-like"/>
    <property type="match status" value="1"/>
</dbReference>
<dbReference type="InterPro" id="IPR036071">
    <property type="entry name" value="AMMECR1_dom_sf"/>
</dbReference>
<dbReference type="PANTHER" id="PTHR13016:SF0">
    <property type="entry name" value="AMME SYNDROME CANDIDATE GENE 1 PROTEIN"/>
    <property type="match status" value="1"/>
</dbReference>
<dbReference type="InterPro" id="IPR002733">
    <property type="entry name" value="AMMECR1_domain"/>
</dbReference>
<dbReference type="EMBL" id="JAPDFW010000072">
    <property type="protein sequence ID" value="KAJ5073762.1"/>
    <property type="molecule type" value="Genomic_DNA"/>
</dbReference>
<sequence length="194" mass="22816">MTEIQATKEMCYFCFDTILSKFTKEEPKGYEFKKGVKCPLFVTWKIKKKEDYHLRGCIGTFQDMELKEGLESFAQKSAFSDWRFHPIEEKEIESLNCSVSLLVNFEQAKNCLDWEVGKHGIRIKFKGYSGTYLPEVATEQGWDKETSLRHLVQKAGYHGSFDNELMESIQLTRYQSSKIHSTYDEFLNWKKSRK</sequence>
<dbReference type="AlphaFoldDB" id="A0A9Q0LJ33"/>
<dbReference type="PANTHER" id="PTHR13016">
    <property type="entry name" value="AMMECR1 HOMOLOG"/>
    <property type="match status" value="1"/>
</dbReference>
<name>A0A9Q0LJ33_ANAIG</name>
<evidence type="ECO:0000313" key="3">
    <source>
        <dbReference type="Proteomes" id="UP001149090"/>
    </source>
</evidence>
<gene>
    <name evidence="2" type="ORF">M0811_08326</name>
</gene>
<evidence type="ECO:0000259" key="1">
    <source>
        <dbReference type="PROSITE" id="PS51112"/>
    </source>
</evidence>
<protein>
    <submittedName>
        <fullName evidence="2">Ammecr1</fullName>
    </submittedName>
</protein>
<reference evidence="2" key="1">
    <citation type="submission" date="2022-10" db="EMBL/GenBank/DDBJ databases">
        <title>Novel sulphate-reducing endosymbionts in the free-living metamonad Anaeramoeba.</title>
        <authorList>
            <person name="Jerlstrom-Hultqvist J."/>
            <person name="Cepicka I."/>
            <person name="Gallot-Lavallee L."/>
            <person name="Salas-Leiva D."/>
            <person name="Curtis B.A."/>
            <person name="Zahonova K."/>
            <person name="Pipaliya S."/>
            <person name="Dacks J."/>
            <person name="Roger A.J."/>
        </authorList>
    </citation>
    <scope>NUCLEOTIDE SEQUENCE</scope>
    <source>
        <strain evidence="2">BMAN</strain>
    </source>
</reference>